<feature type="transmembrane region" description="Helical" evidence="6">
    <location>
        <begin position="200"/>
        <end position="218"/>
    </location>
</feature>
<evidence type="ECO:0000313" key="7">
    <source>
        <dbReference type="EMBL" id="KAA8819041.1"/>
    </source>
</evidence>
<dbReference type="AlphaFoldDB" id="A0A5J5E036"/>
<evidence type="ECO:0000256" key="4">
    <source>
        <dbReference type="ARBA" id="ARBA00022989"/>
    </source>
</evidence>
<dbReference type="Proteomes" id="UP000345527">
    <property type="component" value="Unassembled WGS sequence"/>
</dbReference>
<dbReference type="EMBL" id="RZOA01000021">
    <property type="protein sequence ID" value="KAA8822159.1"/>
    <property type="molecule type" value="Genomic_DNA"/>
</dbReference>
<dbReference type="RefSeq" id="WP_150354686.1">
    <property type="nucleotide sequence ID" value="NZ_RZNZ01000012.1"/>
</dbReference>
<dbReference type="InterPro" id="IPR005226">
    <property type="entry name" value="UPF0014_fam"/>
</dbReference>
<dbReference type="PANTHER" id="PTHR30028">
    <property type="entry name" value="UPF0014 INNER MEMBRANE PROTEIN YBBM-RELATED"/>
    <property type="match status" value="1"/>
</dbReference>
<feature type="transmembrane region" description="Helical" evidence="6">
    <location>
        <begin position="46"/>
        <end position="65"/>
    </location>
</feature>
<evidence type="ECO:0000313" key="10">
    <source>
        <dbReference type="Proteomes" id="UP000374630"/>
    </source>
</evidence>
<dbReference type="PANTHER" id="PTHR30028:SF0">
    <property type="entry name" value="PROTEIN ALUMINUM SENSITIVE 3"/>
    <property type="match status" value="1"/>
</dbReference>
<name>A0A5J5E036_9BIFI</name>
<evidence type="ECO:0000256" key="3">
    <source>
        <dbReference type="ARBA" id="ARBA00022692"/>
    </source>
</evidence>
<dbReference type="Proteomes" id="UP000374630">
    <property type="component" value="Unassembled WGS sequence"/>
</dbReference>
<organism evidence="8 9">
    <name type="scientific">Bifidobacterium vespertilionis</name>
    <dbReference type="NCBI Taxonomy" id="2562524"/>
    <lineage>
        <taxon>Bacteria</taxon>
        <taxon>Bacillati</taxon>
        <taxon>Actinomycetota</taxon>
        <taxon>Actinomycetes</taxon>
        <taxon>Bifidobacteriales</taxon>
        <taxon>Bifidobacteriaceae</taxon>
        <taxon>Bifidobacterium</taxon>
    </lineage>
</organism>
<comment type="subcellular location">
    <subcellularLocation>
        <location evidence="1">Membrane</location>
        <topology evidence="1">Multi-pass membrane protein</topology>
    </subcellularLocation>
</comment>
<keyword evidence="10" id="KW-1185">Reference proteome</keyword>
<feature type="transmembrane region" description="Helical" evidence="6">
    <location>
        <begin position="71"/>
        <end position="91"/>
    </location>
</feature>
<accession>A0A5J5E036</accession>
<keyword evidence="3 6" id="KW-0812">Transmembrane</keyword>
<evidence type="ECO:0000256" key="1">
    <source>
        <dbReference type="ARBA" id="ARBA00004141"/>
    </source>
</evidence>
<feature type="transmembrane region" description="Helical" evidence="6">
    <location>
        <begin position="15"/>
        <end position="34"/>
    </location>
</feature>
<feature type="transmembrane region" description="Helical" evidence="6">
    <location>
        <begin position="103"/>
        <end position="123"/>
    </location>
</feature>
<dbReference type="GO" id="GO:0005886">
    <property type="term" value="C:plasma membrane"/>
    <property type="evidence" value="ECO:0007669"/>
    <property type="project" value="TreeGrafter"/>
</dbReference>
<dbReference type="OrthoDB" id="3212530at2"/>
<comment type="similarity">
    <text evidence="2">Belongs to the UPF0014 family.</text>
</comment>
<comment type="caution">
    <text evidence="8">The sequence shown here is derived from an EMBL/GenBank/DDBJ whole genome shotgun (WGS) entry which is preliminary data.</text>
</comment>
<sequence length="266" mass="28750">MSDLTANTGVYPIDLWGLAITVALVAVSAGLSWIMRLGVERRMLWATMRSLAQLLAMGYVIKYVILWNNPWICFALIAVMILAAIQITLTRASNIPKGLAPQVLLTLAVCVVLQISVVIELIVRPHPWYAPAVLVTMTGMLLGNVVAATAVAMSRFFSDMKARRYEVEMMLALGATPFEAAKPSISASVKMGMIPTISQLASSGIVLIPGMMAGQVIAGADPIMAGKYQFVVLAVISALTLIADSLIMILVYRTSFTDRDQYRADL</sequence>
<dbReference type="Pfam" id="PF03649">
    <property type="entry name" value="UPF0014"/>
    <property type="match status" value="1"/>
</dbReference>
<keyword evidence="4 6" id="KW-1133">Transmembrane helix</keyword>
<evidence type="ECO:0000313" key="9">
    <source>
        <dbReference type="Proteomes" id="UP000345527"/>
    </source>
</evidence>
<proteinExistence type="inferred from homology"/>
<evidence type="ECO:0000256" key="6">
    <source>
        <dbReference type="SAM" id="Phobius"/>
    </source>
</evidence>
<reference evidence="9 10" key="1">
    <citation type="journal article" date="2019" name="Syst. Appl. Microbiol.">
        <title>Characterization of Bifidobacterium species in feaces of the Egyptian fruit bat: Description of B. vespertilionis sp. nov. and B. rousetti sp. nov.</title>
        <authorList>
            <person name="Modesto M."/>
            <person name="Satti M."/>
            <person name="Watanabe K."/>
            <person name="Puglisi E."/>
            <person name="Morelli L."/>
            <person name="Huang C.-H."/>
            <person name="Liou J.-S."/>
            <person name="Miyashita M."/>
            <person name="Tamura T."/>
            <person name="Saito S."/>
            <person name="Mori K."/>
            <person name="Huang L."/>
            <person name="Sciavilla P."/>
            <person name="Sandri C."/>
            <person name="Spiezio C."/>
            <person name="Vitali F."/>
            <person name="Cavalieri D."/>
            <person name="Perpetuini G."/>
            <person name="Tofalo R."/>
            <person name="Bonetti A."/>
            <person name="Arita M."/>
            <person name="Mattarelli P."/>
        </authorList>
    </citation>
    <scope>NUCLEOTIDE SEQUENCE [LARGE SCALE GENOMIC DNA]</scope>
    <source>
        <strain evidence="7 10">RST16</strain>
        <strain evidence="8 9">RST8</strain>
    </source>
</reference>
<protein>
    <submittedName>
        <fullName evidence="8">Iron export ABC transporter permease subunit FetB</fullName>
    </submittedName>
</protein>
<dbReference type="EMBL" id="RZNZ01000012">
    <property type="protein sequence ID" value="KAA8819041.1"/>
    <property type="molecule type" value="Genomic_DNA"/>
</dbReference>
<evidence type="ECO:0000256" key="2">
    <source>
        <dbReference type="ARBA" id="ARBA00005268"/>
    </source>
</evidence>
<evidence type="ECO:0000256" key="5">
    <source>
        <dbReference type="ARBA" id="ARBA00023136"/>
    </source>
</evidence>
<keyword evidence="5 6" id="KW-0472">Membrane</keyword>
<gene>
    <name evidence="8" type="primary">fetB</name>
    <name evidence="8" type="ORF">EM848_09495</name>
    <name evidence="7" type="ORF">EMO90_08825</name>
</gene>
<feature type="transmembrane region" description="Helical" evidence="6">
    <location>
        <begin position="230"/>
        <end position="252"/>
    </location>
</feature>
<evidence type="ECO:0000313" key="8">
    <source>
        <dbReference type="EMBL" id="KAA8822159.1"/>
    </source>
</evidence>
<feature type="transmembrane region" description="Helical" evidence="6">
    <location>
        <begin position="129"/>
        <end position="154"/>
    </location>
</feature>